<dbReference type="InterPro" id="IPR036291">
    <property type="entry name" value="NAD(P)-bd_dom_sf"/>
</dbReference>
<accession>A0ABT4I7D6</accession>
<dbReference type="EMBL" id="JAPTMY010000010">
    <property type="protein sequence ID" value="MCZ0857647.1"/>
    <property type="molecule type" value="Genomic_DNA"/>
</dbReference>
<dbReference type="InterPro" id="IPR013328">
    <property type="entry name" value="6PGD_dom2"/>
</dbReference>
<reference evidence="8" key="1">
    <citation type="submission" date="2022-10" db="EMBL/GenBank/DDBJ databases">
        <title>Genome sequence of Actinomyces israelii ATCC 10048.</title>
        <authorList>
            <person name="Watt R.M."/>
            <person name="Tong W.M."/>
        </authorList>
    </citation>
    <scope>NUCLEOTIDE SEQUENCE</scope>
    <source>
        <strain evidence="8">ATCC 10048</strain>
    </source>
</reference>
<dbReference type="Proteomes" id="UP001072034">
    <property type="component" value="Unassembled WGS sequence"/>
</dbReference>
<comment type="pathway">
    <text evidence="5 6">Carbohydrate degradation; pentose phosphate pathway; D-ribulose 5-phosphate from D-glucose 6-phosphate (oxidative stage): step 3/3.</text>
</comment>
<keyword evidence="3 5" id="KW-0560">Oxidoreductase</keyword>
<keyword evidence="9" id="KW-1185">Reference proteome</keyword>
<evidence type="ECO:0000256" key="1">
    <source>
        <dbReference type="ARBA" id="ARBA00008419"/>
    </source>
</evidence>
<evidence type="ECO:0000256" key="2">
    <source>
        <dbReference type="ARBA" id="ARBA00011738"/>
    </source>
</evidence>
<dbReference type="EC" id="1.1.1.44" evidence="5 6"/>
<dbReference type="InterPro" id="IPR006115">
    <property type="entry name" value="6PGDH_NADP-bd"/>
</dbReference>
<comment type="function">
    <text evidence="5">Catalyzes the oxidative decarboxylation of 6-phosphogluconate to ribulose 5-phosphate and CO(2), with concomitant reduction of NADP to NADPH.</text>
</comment>
<keyword evidence="5 6" id="KW-0570">Pentose shunt</keyword>
<evidence type="ECO:0000256" key="4">
    <source>
        <dbReference type="ARBA" id="ARBA00023064"/>
    </source>
</evidence>
<comment type="similarity">
    <text evidence="1 5 6">Belongs to the 6-phosphogluconate dehydrogenase family.</text>
</comment>
<dbReference type="InterPro" id="IPR006114">
    <property type="entry name" value="6PGDH_C"/>
</dbReference>
<evidence type="ECO:0000256" key="6">
    <source>
        <dbReference type="RuleBase" id="RU000485"/>
    </source>
</evidence>
<dbReference type="InterPro" id="IPR006113">
    <property type="entry name" value="6PGDH_Gnd/GntZ"/>
</dbReference>
<dbReference type="NCBIfam" id="TIGR00873">
    <property type="entry name" value="gnd"/>
    <property type="match status" value="1"/>
</dbReference>
<protein>
    <recommendedName>
        <fullName evidence="5 6">6-phosphogluconate dehydrogenase, decarboxylating</fullName>
        <ecNumber evidence="5 6">1.1.1.44</ecNumber>
    </recommendedName>
</protein>
<dbReference type="Gene3D" id="1.20.5.320">
    <property type="entry name" value="6-Phosphogluconate Dehydrogenase, domain 3"/>
    <property type="match status" value="1"/>
</dbReference>
<evidence type="ECO:0000256" key="5">
    <source>
        <dbReference type="PIRNR" id="PIRNR000109"/>
    </source>
</evidence>
<evidence type="ECO:0000313" key="9">
    <source>
        <dbReference type="Proteomes" id="UP001072034"/>
    </source>
</evidence>
<dbReference type="PANTHER" id="PTHR11811">
    <property type="entry name" value="6-PHOSPHOGLUCONATE DEHYDROGENASE"/>
    <property type="match status" value="1"/>
</dbReference>
<evidence type="ECO:0000256" key="3">
    <source>
        <dbReference type="ARBA" id="ARBA00023002"/>
    </source>
</evidence>
<dbReference type="InterPro" id="IPR008927">
    <property type="entry name" value="6-PGluconate_DH-like_C_sf"/>
</dbReference>
<dbReference type="Pfam" id="PF00393">
    <property type="entry name" value="6PGD"/>
    <property type="match status" value="1"/>
</dbReference>
<sequence>MSDFVPAPSSADIGVYGLGVMGANLARNLARHGHSVAVFNRTRARTERLMERYSTEGDFVPATRLADFAASLRRPRVAIIMVQAGAATEAVIGQLRELFESGDIIVDAGNTFYKDTQRREAELRRDGIHFAGVGVSGGEEGALLGPSIMPGGTRESYDRLGPMLESISAHVDGAPCCAHVGPDGAGHFVKMVHNGIEYADMQLIAEAYDLLRRVAGLDVPAIAEVFRSWKDSELDSYLIDVTAEVLDRTDPATDEPFVDVIVDAAGQKGTGVWATQTALELGTAVPAIAEATFARAVSSSAAARTAVREADLDAGARTIAFDSDEDTAAFVEAVKQALYGSKIAAYAQGFDEIATASARDGWNVDLGAMARIWRAGCIIRARFLDDIARVYEDGREPAGLLTAPVFARALETVLPAWREVVATSALTGVPAPAFASSLAYVDQLRAPRLPAALIQGQRDFFGSHTYHRVDDPAGVYHVLWARDGRPEEKWD</sequence>
<dbReference type="InterPro" id="IPR006184">
    <property type="entry name" value="6PGdom_BS"/>
</dbReference>
<dbReference type="Gene3D" id="3.40.50.720">
    <property type="entry name" value="NAD(P)-binding Rossmann-like Domain"/>
    <property type="match status" value="1"/>
</dbReference>
<evidence type="ECO:0000259" key="7">
    <source>
        <dbReference type="SMART" id="SM01350"/>
    </source>
</evidence>
<dbReference type="PIRSF" id="PIRSF000109">
    <property type="entry name" value="6PGD"/>
    <property type="match status" value="1"/>
</dbReference>
<proteinExistence type="inferred from homology"/>
<keyword evidence="5 6" id="KW-0521">NADP</keyword>
<dbReference type="PROSITE" id="PS00461">
    <property type="entry name" value="6PGD"/>
    <property type="match status" value="1"/>
</dbReference>
<gene>
    <name evidence="8" type="primary">gndA</name>
    <name evidence="8" type="ORF">OHJ16_06275</name>
</gene>
<dbReference type="PRINTS" id="PR00076">
    <property type="entry name" value="6PGDHDRGNASE"/>
</dbReference>
<dbReference type="Pfam" id="PF03446">
    <property type="entry name" value="NAD_binding_2"/>
    <property type="match status" value="1"/>
</dbReference>
<dbReference type="SUPFAM" id="SSF51735">
    <property type="entry name" value="NAD(P)-binding Rossmann-fold domains"/>
    <property type="match status" value="1"/>
</dbReference>
<organism evidence="8 9">
    <name type="scientific">Actinomyces israelii</name>
    <dbReference type="NCBI Taxonomy" id="1659"/>
    <lineage>
        <taxon>Bacteria</taxon>
        <taxon>Bacillati</taxon>
        <taxon>Actinomycetota</taxon>
        <taxon>Actinomycetes</taxon>
        <taxon>Actinomycetales</taxon>
        <taxon>Actinomycetaceae</taxon>
        <taxon>Actinomyces</taxon>
    </lineage>
</organism>
<dbReference type="SMART" id="SM01350">
    <property type="entry name" value="6PGD"/>
    <property type="match status" value="1"/>
</dbReference>
<dbReference type="NCBIfam" id="NF006765">
    <property type="entry name" value="PRK09287.1"/>
    <property type="match status" value="1"/>
</dbReference>
<dbReference type="RefSeq" id="WP_268917184.1">
    <property type="nucleotide sequence ID" value="NZ_JAPTMY010000010.1"/>
</dbReference>
<evidence type="ECO:0000313" key="8">
    <source>
        <dbReference type="EMBL" id="MCZ0857647.1"/>
    </source>
</evidence>
<dbReference type="InterPro" id="IPR006183">
    <property type="entry name" value="Pgluconate_DH"/>
</dbReference>
<name>A0ABT4I7D6_9ACTO</name>
<comment type="subunit">
    <text evidence="2 5">Homodimer.</text>
</comment>
<dbReference type="SUPFAM" id="SSF48179">
    <property type="entry name" value="6-phosphogluconate dehydrogenase C-terminal domain-like"/>
    <property type="match status" value="1"/>
</dbReference>
<dbReference type="Gene3D" id="1.10.1040.10">
    <property type="entry name" value="N-(1-d-carboxylethyl)-l-norvaline Dehydrogenase, domain 2"/>
    <property type="match status" value="1"/>
</dbReference>
<keyword evidence="4 6" id="KW-0311">Gluconate utilization</keyword>
<comment type="caution">
    <text evidence="8">The sequence shown here is derived from an EMBL/GenBank/DDBJ whole genome shotgun (WGS) entry which is preliminary data.</text>
</comment>
<feature type="domain" description="6-phosphogluconate dehydrogenase C-terminal" evidence="7">
    <location>
        <begin position="186"/>
        <end position="481"/>
    </location>
</feature>
<dbReference type="GO" id="GO:0004616">
    <property type="term" value="F:phosphogluconate dehydrogenase (decarboxylating) activity"/>
    <property type="evidence" value="ECO:0007669"/>
    <property type="project" value="UniProtKB-EC"/>
</dbReference>
<comment type="catalytic activity">
    <reaction evidence="5 6">
        <text>6-phospho-D-gluconate + NADP(+) = D-ribulose 5-phosphate + CO2 + NADPH</text>
        <dbReference type="Rhea" id="RHEA:10116"/>
        <dbReference type="ChEBI" id="CHEBI:16526"/>
        <dbReference type="ChEBI" id="CHEBI:57783"/>
        <dbReference type="ChEBI" id="CHEBI:58121"/>
        <dbReference type="ChEBI" id="CHEBI:58349"/>
        <dbReference type="ChEBI" id="CHEBI:58759"/>
        <dbReference type="EC" id="1.1.1.44"/>
    </reaction>
</comment>